<reference evidence="4" key="2">
    <citation type="submission" date="2025-09" db="UniProtKB">
        <authorList>
            <consortium name="Ensembl"/>
        </authorList>
    </citation>
    <scope>IDENTIFICATION</scope>
</reference>
<proteinExistence type="inferred from homology"/>
<dbReference type="Gene3D" id="2.60.40.10">
    <property type="entry name" value="Immunoglobulins"/>
    <property type="match status" value="1"/>
</dbReference>
<sequence>MNSQDHRTSDFLTPHLVVRRGQPFYISCTFNRNFSPPSDSLALEHYIATFPAHVSPPVTVMPLAMPEEDDWHATCVSQLGPTVIIKIRAPLRAVIGRYRLKLRINTLTSCKQLVLGEFYMLFNPWHKEDMVYMPDEADRREYVLCETGIVYSGTAERRSYRPWDYGQFEEDILDISMSLLDKVLEGSKGQDEDICLRAEVISISKLLNTLMVNKESGVILGNWSGKYSDGFNPTTWNGSASILRRWKQNGTVRYGQCWVIAGLLCTVFRCLGIPSRVVTCFEVARRFDRQFVADCTFQLDGKSMDDHSNLWNFRSWTDIWIAHTPIEDEIPLQKGWHTVTSSLSSVLKGIIQDLCKSVDFMNSETLTNCMRTSCRIFRTLYLSLSFSFAILLFRYPSLSLSFSFAILLFRYPSLSLSFSSFAILFLFRYPFPLSLSFSSFAILFLFRYPSPLSLSFSSFAILLLFRYPSPLSLSFFSFAILLLFCYPSSLLLSFFSFAILLLFCYPSSLSLSFFFSFAILLLLFRYPSSSLSLSFFLLLSLSFFFSFAILLLFRYPSSSLSLSFFFSFAILLLLFRYPSSSLSLSFFFSFAILLLLFCYH</sequence>
<dbReference type="SUPFAM" id="SSF54001">
    <property type="entry name" value="Cysteine proteinases"/>
    <property type="match status" value="1"/>
</dbReference>
<name>A0A8C5R5V2_9ANUR</name>
<feature type="transmembrane region" description="Helical" evidence="2">
    <location>
        <begin position="380"/>
        <end position="409"/>
    </location>
</feature>
<feature type="transmembrane region" description="Helical" evidence="2">
    <location>
        <begin position="533"/>
        <end position="553"/>
    </location>
</feature>
<evidence type="ECO:0000313" key="4">
    <source>
        <dbReference type="Ensembl" id="ENSLLEP00000047372.1"/>
    </source>
</evidence>
<dbReference type="SUPFAM" id="SSF81296">
    <property type="entry name" value="E set domains"/>
    <property type="match status" value="1"/>
</dbReference>
<dbReference type="InterPro" id="IPR001102">
    <property type="entry name" value="Transglutaminase_N"/>
</dbReference>
<dbReference type="InterPro" id="IPR038765">
    <property type="entry name" value="Papain-like_cys_pep_sf"/>
</dbReference>
<dbReference type="PANTHER" id="PTHR11590">
    <property type="entry name" value="PROTEIN-GLUTAMINE GAMMA-GLUTAMYLTRANSFERASE"/>
    <property type="match status" value="1"/>
</dbReference>
<dbReference type="InterPro" id="IPR036985">
    <property type="entry name" value="Transglutaminase-like_sf"/>
</dbReference>
<evidence type="ECO:0000256" key="2">
    <source>
        <dbReference type="SAM" id="Phobius"/>
    </source>
</evidence>
<dbReference type="Gene3D" id="3.90.260.10">
    <property type="entry name" value="Transglutaminase-like"/>
    <property type="match status" value="1"/>
</dbReference>
<reference evidence="4" key="1">
    <citation type="submission" date="2025-08" db="UniProtKB">
        <authorList>
            <consortium name="Ensembl"/>
        </authorList>
    </citation>
    <scope>IDENTIFICATION</scope>
</reference>
<keyword evidence="2" id="KW-0472">Membrane</keyword>
<dbReference type="InterPro" id="IPR050779">
    <property type="entry name" value="Transglutaminase"/>
</dbReference>
<feature type="transmembrane region" description="Helical" evidence="2">
    <location>
        <begin position="509"/>
        <end position="527"/>
    </location>
</feature>
<organism evidence="4 5">
    <name type="scientific">Leptobrachium leishanense</name>
    <name type="common">Leishan spiny toad</name>
    <dbReference type="NCBI Taxonomy" id="445787"/>
    <lineage>
        <taxon>Eukaryota</taxon>
        <taxon>Metazoa</taxon>
        <taxon>Chordata</taxon>
        <taxon>Craniata</taxon>
        <taxon>Vertebrata</taxon>
        <taxon>Euteleostomi</taxon>
        <taxon>Amphibia</taxon>
        <taxon>Batrachia</taxon>
        <taxon>Anura</taxon>
        <taxon>Pelobatoidea</taxon>
        <taxon>Megophryidae</taxon>
        <taxon>Leptobrachium</taxon>
    </lineage>
</organism>
<evidence type="ECO:0000256" key="1">
    <source>
        <dbReference type="ARBA" id="ARBA00005968"/>
    </source>
</evidence>
<dbReference type="Pfam" id="PF00868">
    <property type="entry name" value="Transglut_N"/>
    <property type="match status" value="1"/>
</dbReference>
<feature type="transmembrane region" description="Helical" evidence="2">
    <location>
        <begin position="583"/>
        <end position="599"/>
    </location>
</feature>
<dbReference type="PANTHER" id="PTHR11590:SF81">
    <property type="entry name" value="PROTEIN-GLUTAMINE GAMMA-GLUTAMYLTRANSFERASE K-LIKE ISOFORM X4"/>
    <property type="match status" value="1"/>
</dbReference>
<comment type="similarity">
    <text evidence="1">Belongs to the transglutaminase superfamily. Transglutaminase family.</text>
</comment>
<dbReference type="GO" id="GO:0003810">
    <property type="term" value="F:protein-glutamine gamma-glutamyltransferase activity"/>
    <property type="evidence" value="ECO:0007669"/>
    <property type="project" value="TreeGrafter"/>
</dbReference>
<feature type="transmembrane region" description="Helical" evidence="2">
    <location>
        <begin position="560"/>
        <end position="577"/>
    </location>
</feature>
<keyword evidence="5" id="KW-1185">Reference proteome</keyword>
<evidence type="ECO:0000259" key="3">
    <source>
        <dbReference type="SMART" id="SM00460"/>
    </source>
</evidence>
<protein>
    <recommendedName>
        <fullName evidence="3">Transglutaminase-like domain-containing protein</fullName>
    </recommendedName>
</protein>
<dbReference type="InterPro" id="IPR013783">
    <property type="entry name" value="Ig-like_fold"/>
</dbReference>
<accession>A0A8C5R5V2</accession>
<feature type="transmembrane region" description="Helical" evidence="2">
    <location>
        <begin position="452"/>
        <end position="469"/>
    </location>
</feature>
<dbReference type="InterPro" id="IPR002931">
    <property type="entry name" value="Transglutaminase-like"/>
</dbReference>
<feature type="domain" description="Transglutaminase-like" evidence="3">
    <location>
        <begin position="249"/>
        <end position="343"/>
    </location>
</feature>
<keyword evidence="2" id="KW-0812">Transmembrane</keyword>
<evidence type="ECO:0000313" key="5">
    <source>
        <dbReference type="Proteomes" id="UP000694569"/>
    </source>
</evidence>
<feature type="transmembrane region" description="Helical" evidence="2">
    <location>
        <begin position="475"/>
        <end position="502"/>
    </location>
</feature>
<dbReference type="AlphaFoldDB" id="A0A8C5R5V2"/>
<dbReference type="SMART" id="SM00460">
    <property type="entry name" value="TGc"/>
    <property type="match status" value="1"/>
</dbReference>
<dbReference type="Proteomes" id="UP000694569">
    <property type="component" value="Unplaced"/>
</dbReference>
<dbReference type="GeneTree" id="ENSGT01050000244866"/>
<dbReference type="InterPro" id="IPR014756">
    <property type="entry name" value="Ig_E-set"/>
</dbReference>
<keyword evidence="2" id="KW-1133">Transmembrane helix</keyword>
<dbReference type="Ensembl" id="ENSLLET00000049230.1">
    <property type="protein sequence ID" value="ENSLLEP00000047372.1"/>
    <property type="gene ID" value="ENSLLEG00000029945.1"/>
</dbReference>
<dbReference type="Pfam" id="PF01841">
    <property type="entry name" value="Transglut_core"/>
    <property type="match status" value="1"/>
</dbReference>